<feature type="region of interest" description="Disordered" evidence="1">
    <location>
        <begin position="42"/>
        <end position="63"/>
    </location>
</feature>
<reference evidence="2" key="4">
    <citation type="submission" date="2024-05" db="EMBL/GenBank/DDBJ databases">
        <authorList>
            <person name="Sun Q."/>
            <person name="Zhou Y."/>
        </authorList>
    </citation>
    <scope>NUCLEOTIDE SEQUENCE</scope>
    <source>
        <strain evidence="2">CGMCC 1.18437</strain>
    </source>
</reference>
<gene>
    <name evidence="2" type="ORF">GCM10017781_27990</name>
    <name evidence="3" type="ORF">HNQ07_002863</name>
</gene>
<reference evidence="5" key="2">
    <citation type="journal article" date="2019" name="Int. J. Syst. Evol. Microbiol.">
        <title>The Global Catalogue of Microorganisms (GCM) 10K type strain sequencing project: providing services to taxonomists for standard genome sequencing and annotation.</title>
        <authorList>
            <consortium name="The Broad Institute Genomics Platform"/>
            <consortium name="The Broad Institute Genome Sequencing Center for Infectious Disease"/>
            <person name="Wu L."/>
            <person name="Ma J."/>
        </authorList>
    </citation>
    <scope>NUCLEOTIDE SEQUENCE [LARGE SCALE GENOMIC DNA]</scope>
    <source>
        <strain evidence="5">CGMCC 1.18437</strain>
    </source>
</reference>
<dbReference type="RefSeq" id="WP_184112872.1">
    <property type="nucleotide sequence ID" value="NZ_BNAJ01000007.1"/>
</dbReference>
<dbReference type="Proteomes" id="UP000619376">
    <property type="component" value="Unassembled WGS sequence"/>
</dbReference>
<dbReference type="EMBL" id="BNAJ01000007">
    <property type="protein sequence ID" value="GHF49943.1"/>
    <property type="molecule type" value="Genomic_DNA"/>
</dbReference>
<keyword evidence="5" id="KW-1185">Reference proteome</keyword>
<sequence length="359" mass="37199">MKRFSLLALPLLLAACTGTEETVPGPRLALLLDSGQTIRTLTPNDSLTPAPITGDTSASVPADSGPAVAVDTLPSGLQLALTLTPRVEARTNPLAAGTPYAAPTFTPVCLIQTAVSAARTRLLTLSACPNGPQQLALYSDAGTLIWTALLPTYLPPSPGTDTPPIRLAVSGDVGVVARPRVGGGSEIMRAAVQNAGDATAVVSTPIPTPAIRDLAPYGSDIVAATDSGLQKLRPTGEPDATTTLNAFGKTRYDRVWSAVTGSRALLIAWPSDRGLGVAQQLKVWDGTGANTATVDSFTDLRDVTVTLDGYLYALTATTLSSYDTVFGLSQGNWRSRSLLTGLKEAVALTWLLPAPTTTP</sequence>
<organism evidence="3 4">
    <name type="scientific">Deinococcus metalli</name>
    <dbReference type="NCBI Taxonomy" id="1141878"/>
    <lineage>
        <taxon>Bacteria</taxon>
        <taxon>Thermotogati</taxon>
        <taxon>Deinococcota</taxon>
        <taxon>Deinococci</taxon>
        <taxon>Deinococcales</taxon>
        <taxon>Deinococcaceae</taxon>
        <taxon>Deinococcus</taxon>
    </lineage>
</organism>
<reference evidence="2" key="1">
    <citation type="journal article" date="2014" name="Int. J. Syst. Evol. Microbiol.">
        <title>Complete genome of a new Firmicutes species belonging to the dominant human colonic microbiota ('Ruminococcus bicirculans') reveals two chromosomes and a selective capacity to utilize plant glucans.</title>
        <authorList>
            <consortium name="NISC Comparative Sequencing Program"/>
            <person name="Wegmann U."/>
            <person name="Louis P."/>
            <person name="Goesmann A."/>
            <person name="Henrissat B."/>
            <person name="Duncan S.H."/>
            <person name="Flint H.J."/>
        </authorList>
    </citation>
    <scope>NUCLEOTIDE SEQUENCE</scope>
    <source>
        <strain evidence="2">CGMCC 1.18437</strain>
    </source>
</reference>
<proteinExistence type="predicted"/>
<evidence type="ECO:0000313" key="4">
    <source>
        <dbReference type="Proteomes" id="UP000539473"/>
    </source>
</evidence>
<reference evidence="3 4" key="3">
    <citation type="submission" date="2020-08" db="EMBL/GenBank/DDBJ databases">
        <title>Genomic Encyclopedia of Type Strains, Phase IV (KMG-IV): sequencing the most valuable type-strain genomes for metagenomic binning, comparative biology and taxonomic classification.</title>
        <authorList>
            <person name="Goeker M."/>
        </authorList>
    </citation>
    <scope>NUCLEOTIDE SEQUENCE [LARGE SCALE GENOMIC DNA]</scope>
    <source>
        <strain evidence="3 4">DSM 27521</strain>
    </source>
</reference>
<dbReference type="AlphaFoldDB" id="A0A7W8KHZ7"/>
<dbReference type="Proteomes" id="UP000539473">
    <property type="component" value="Unassembled WGS sequence"/>
</dbReference>
<evidence type="ECO:0000313" key="3">
    <source>
        <dbReference type="EMBL" id="MBB5377371.1"/>
    </source>
</evidence>
<accession>A0A7W8KHZ7</accession>
<dbReference type="EMBL" id="JACHFK010000007">
    <property type="protein sequence ID" value="MBB5377371.1"/>
    <property type="molecule type" value="Genomic_DNA"/>
</dbReference>
<comment type="caution">
    <text evidence="3">The sequence shown here is derived from an EMBL/GenBank/DDBJ whole genome shotgun (WGS) entry which is preliminary data.</text>
</comment>
<evidence type="ECO:0000256" key="1">
    <source>
        <dbReference type="SAM" id="MobiDB-lite"/>
    </source>
</evidence>
<evidence type="ECO:0000313" key="5">
    <source>
        <dbReference type="Proteomes" id="UP000619376"/>
    </source>
</evidence>
<evidence type="ECO:0000313" key="2">
    <source>
        <dbReference type="EMBL" id="GHF49943.1"/>
    </source>
</evidence>
<protein>
    <recommendedName>
        <fullName evidence="6">PQQ-like beta-propeller repeat protein</fullName>
    </recommendedName>
</protein>
<name>A0A7W8KHZ7_9DEIO</name>
<dbReference type="PROSITE" id="PS51257">
    <property type="entry name" value="PROKAR_LIPOPROTEIN"/>
    <property type="match status" value="1"/>
</dbReference>
<evidence type="ECO:0008006" key="6">
    <source>
        <dbReference type="Google" id="ProtNLM"/>
    </source>
</evidence>